<dbReference type="PIR" id="T29593">
    <property type="entry name" value="T29593"/>
</dbReference>
<dbReference type="PaxDb" id="6239-C04G6.4"/>
<dbReference type="OrthoDB" id="4968544at2759"/>
<evidence type="ECO:0000313" key="2">
    <source>
        <dbReference type="EMBL" id="CCD63053.1"/>
    </source>
</evidence>
<reference evidence="2 3" key="1">
    <citation type="journal article" date="1998" name="Science">
        <title>Genome sequence of the nematode C. elegans: a platform for investigating biology.</title>
        <authorList>
            <consortium name="The C. elegans sequencing consortium"/>
            <person name="Sulson J.E."/>
            <person name="Waterston R."/>
        </authorList>
    </citation>
    <scope>NUCLEOTIDE SEQUENCE [LARGE SCALE GENOMIC DNA]</scope>
    <source>
        <strain evidence="2 3">Bristol N2</strain>
    </source>
</reference>
<dbReference type="WormBase" id="C04G6.4">
    <property type="protein sequence ID" value="CE32112"/>
    <property type="gene ID" value="WBGene00015454"/>
</dbReference>
<organism evidence="2 3">
    <name type="scientific">Caenorhabditis elegans</name>
    <dbReference type="NCBI Taxonomy" id="6239"/>
    <lineage>
        <taxon>Eukaryota</taxon>
        <taxon>Metazoa</taxon>
        <taxon>Ecdysozoa</taxon>
        <taxon>Nematoda</taxon>
        <taxon>Chromadorea</taxon>
        <taxon>Rhabditida</taxon>
        <taxon>Rhabditina</taxon>
        <taxon>Rhabditomorpha</taxon>
        <taxon>Rhabditoidea</taxon>
        <taxon>Rhabditidae</taxon>
        <taxon>Peloderinae</taxon>
        <taxon>Caenorhabditis</taxon>
    </lineage>
</organism>
<feature type="region of interest" description="Disordered" evidence="1">
    <location>
        <begin position="1"/>
        <end position="138"/>
    </location>
</feature>
<dbReference type="eggNOG" id="ENOG502QUZV">
    <property type="taxonomic scope" value="Eukaryota"/>
</dbReference>
<dbReference type="GeneID" id="182237"/>
<dbReference type="PANTHER" id="PTHR23276:SF2">
    <property type="entry name" value="PROTEIN PRRC1"/>
    <property type="match status" value="1"/>
</dbReference>
<dbReference type="CTD" id="182237"/>
<dbReference type="Proteomes" id="UP000001940">
    <property type="component" value="Chromosome II"/>
</dbReference>
<dbReference type="GO" id="GO:0010669">
    <property type="term" value="P:epithelial structure maintenance"/>
    <property type="evidence" value="ECO:0000318"/>
    <property type="project" value="GO_Central"/>
</dbReference>
<dbReference type="PhylomeDB" id="Q17636"/>
<dbReference type="PANTHER" id="PTHR23276">
    <property type="entry name" value="PROTEIN PRRC1"/>
    <property type="match status" value="1"/>
</dbReference>
<dbReference type="SMR" id="Q17636"/>
<dbReference type="PeptideAtlas" id="Q17636"/>
<feature type="compositionally biased region" description="Pro residues" evidence="1">
    <location>
        <begin position="59"/>
        <end position="75"/>
    </location>
</feature>
<dbReference type="OMA" id="ELFPDQW"/>
<feature type="compositionally biased region" description="Polar residues" evidence="1">
    <location>
        <begin position="34"/>
        <end position="46"/>
    </location>
</feature>
<dbReference type="IntAct" id="Q17636">
    <property type="interactions" value="1"/>
</dbReference>
<keyword evidence="5" id="KW-1267">Proteomics identification</keyword>
<dbReference type="AGR" id="WB:WBGene00015454"/>
<feature type="compositionally biased region" description="Basic and acidic residues" evidence="1">
    <location>
        <begin position="101"/>
        <end position="114"/>
    </location>
</feature>
<keyword evidence="3" id="KW-1185">Reference proteome</keyword>
<dbReference type="GO" id="GO:0034237">
    <property type="term" value="F:protein kinase A regulatory subunit binding"/>
    <property type="evidence" value="ECO:0000318"/>
    <property type="project" value="GO_Central"/>
</dbReference>
<dbReference type="HOGENOM" id="CLU_724094_0_0_1"/>
<feature type="compositionally biased region" description="Pro residues" evidence="1">
    <location>
        <begin position="12"/>
        <end position="31"/>
    </location>
</feature>
<dbReference type="GO" id="GO:0055120">
    <property type="term" value="C:striated muscle dense body"/>
    <property type="evidence" value="ECO:0007005"/>
    <property type="project" value="WormBase"/>
</dbReference>
<feature type="compositionally biased region" description="Basic and acidic residues" evidence="1">
    <location>
        <begin position="1"/>
        <end position="11"/>
    </location>
</feature>
<sequence length="418" mass="44911">MGDQDGKKKPPFDMPPPPKPLSFEMPKPPVLQPNIASLLQKTNTTGEDVKSKDAQPSVTPVPPPTFNPVPNPFAPRPKSVSPNPHPDVPAVTVGALSAPADKSETEGEKIEKPSETAQAHVENVKKPEKPSSLGTHPLTTEIPITPMVEEAKPITSPAVVEVSSHAESVKSSIDSSNLFTDKVDMSGGLMSWLTKTVTESKLLSDVAGKAKAGVETVMTTLDPGMKPFLAEHGVIEFALFNCDADLLTVASDAFTKSGAMAICRGLTSVIANFRPLVAGEEKARKMCEIKVEAARKTNKAKEDAAVVVIQPFLMEISGRYYSTCKIVLHHESKYFDAISQLLEIPSTLVEVIQRAAKSEGLPDDEFSTSVTQAIKNVYKTSVTTWEPGSFAPYDSKELLSIAFASVSQQLLRNLAPVN</sequence>
<dbReference type="KEGG" id="cel:CELE_C04G6.4"/>
<dbReference type="GO" id="GO:0030017">
    <property type="term" value="C:sarcomere"/>
    <property type="evidence" value="ECO:0007005"/>
    <property type="project" value="WormBase"/>
</dbReference>
<evidence type="ECO:0000313" key="3">
    <source>
        <dbReference type="Proteomes" id="UP000001940"/>
    </source>
</evidence>
<evidence type="ECO:0000313" key="4">
    <source>
        <dbReference type="WormBase" id="C04G6.4"/>
    </source>
</evidence>
<dbReference type="EMBL" id="BX284602">
    <property type="protein sequence ID" value="CCD63053.1"/>
    <property type="molecule type" value="Genomic_DNA"/>
</dbReference>
<gene>
    <name evidence="2 4" type="ORF">C04G6.4</name>
    <name evidence="2" type="ORF">CELE_C04G6.4</name>
</gene>
<dbReference type="UCSC" id="C04G6.4">
    <property type="organism name" value="c. elegans"/>
</dbReference>
<dbReference type="FunCoup" id="Q17636">
    <property type="interactions" value="1652"/>
</dbReference>
<dbReference type="InParanoid" id="Q17636"/>
<dbReference type="AlphaFoldDB" id="Q17636"/>
<dbReference type="GO" id="GO:0005783">
    <property type="term" value="C:endoplasmic reticulum"/>
    <property type="evidence" value="ECO:0007005"/>
    <property type="project" value="WormBase"/>
</dbReference>
<dbReference type="InterPro" id="IPR026534">
    <property type="entry name" value="PRRC1"/>
</dbReference>
<dbReference type="RefSeq" id="NP_001370375.1">
    <property type="nucleotide sequence ID" value="NM_001383827.2"/>
</dbReference>
<dbReference type="Bgee" id="WBGene00015454">
    <property type="expression patterns" value="Expressed in pharyngeal muscle cell (C elegans) and 4 other cell types or tissues"/>
</dbReference>
<evidence type="ECO:0000256" key="1">
    <source>
        <dbReference type="SAM" id="MobiDB-lite"/>
    </source>
</evidence>
<dbReference type="STRING" id="6239.C04G6.4.1"/>
<evidence type="ECO:0007829" key="5">
    <source>
        <dbReference type="PeptideAtlas" id="Q17636"/>
    </source>
</evidence>
<name>Q17636_CAEEL</name>
<accession>Q17636</accession>
<proteinExistence type="evidence at protein level"/>
<protein>
    <submittedName>
        <fullName evidence="2">Protein TIC</fullName>
    </submittedName>
</protein>
<dbReference type="GO" id="GO:0005737">
    <property type="term" value="C:cytoplasm"/>
    <property type="evidence" value="ECO:0000318"/>
    <property type="project" value="GO_Central"/>
</dbReference>